<keyword evidence="5" id="KW-0408">Iron</keyword>
<dbReference type="EC" id="3.6.1.41" evidence="1"/>
<dbReference type="PANTHER" id="PTHR35795">
    <property type="entry name" value="SLR1885 PROTEIN"/>
    <property type="match status" value="1"/>
</dbReference>
<dbReference type="InterPro" id="IPR051094">
    <property type="entry name" value="Diverse_Catalytic_Enzymes"/>
</dbReference>
<keyword evidence="8" id="KW-0808">Transferase</keyword>
<proteinExistence type="predicted"/>
<dbReference type="OrthoDB" id="9782134at2"/>
<dbReference type="GO" id="GO:0046872">
    <property type="term" value="F:metal ion binding"/>
    <property type="evidence" value="ECO:0007669"/>
    <property type="project" value="UniProtKB-KW"/>
</dbReference>
<dbReference type="GO" id="GO:0000166">
    <property type="term" value="F:nucleotide binding"/>
    <property type="evidence" value="ECO:0007669"/>
    <property type="project" value="UniProtKB-KW"/>
</dbReference>
<keyword evidence="2" id="KW-0479">Metal-binding</keyword>
<dbReference type="PANTHER" id="PTHR35795:SF1">
    <property type="entry name" value="BIS(5'-NUCLEOSYL)-TETRAPHOSPHATASE, SYMMETRICAL"/>
    <property type="match status" value="1"/>
</dbReference>
<dbReference type="AlphaFoldDB" id="A0A0A1MZQ0"/>
<dbReference type="NCBIfam" id="TIGR00488">
    <property type="entry name" value="bis(5'-nucleosyl)-tetraphosphatase (symmetrical) YqeK"/>
    <property type="match status" value="1"/>
</dbReference>
<dbReference type="SMART" id="SM00471">
    <property type="entry name" value="HDc"/>
    <property type="match status" value="1"/>
</dbReference>
<keyword evidence="8" id="KW-0548">Nucleotidyltransferase</keyword>
<dbReference type="InterPro" id="IPR006674">
    <property type="entry name" value="HD_domain"/>
</dbReference>
<dbReference type="GO" id="GO:0016779">
    <property type="term" value="F:nucleotidyltransferase activity"/>
    <property type="evidence" value="ECO:0007669"/>
    <property type="project" value="UniProtKB-KW"/>
</dbReference>
<reference evidence="8 9" key="1">
    <citation type="submission" date="2014-11" db="EMBL/GenBank/DDBJ databases">
        <authorList>
            <person name="Urmite Genomes Urmite Genomes"/>
        </authorList>
    </citation>
    <scope>NUCLEOTIDE SEQUENCE [LARGE SCALE GENOMIC DNA]</scope>
    <source>
        <strain evidence="8 9">Oc5</strain>
    </source>
</reference>
<dbReference type="Gene3D" id="1.10.3210.10">
    <property type="entry name" value="Hypothetical protein af1432"/>
    <property type="match status" value="1"/>
</dbReference>
<evidence type="ECO:0000259" key="7">
    <source>
        <dbReference type="SMART" id="SM00471"/>
    </source>
</evidence>
<organism evidence="8 9">
    <name type="scientific">Oceanobacillus oncorhynchi</name>
    <dbReference type="NCBI Taxonomy" id="545501"/>
    <lineage>
        <taxon>Bacteria</taxon>
        <taxon>Bacillati</taxon>
        <taxon>Bacillota</taxon>
        <taxon>Bacilli</taxon>
        <taxon>Bacillales</taxon>
        <taxon>Bacillaceae</taxon>
        <taxon>Oceanobacillus</taxon>
    </lineage>
</organism>
<keyword evidence="4" id="KW-0378">Hydrolase</keyword>
<protein>
    <recommendedName>
        <fullName evidence="1">bis(5'-nucleosyl)-tetraphosphatase (symmetrical)</fullName>
        <ecNumber evidence="1">3.6.1.41</ecNumber>
    </recommendedName>
</protein>
<dbReference type="InterPro" id="IPR005249">
    <property type="entry name" value="YqeK"/>
</dbReference>
<dbReference type="SUPFAM" id="SSF109604">
    <property type="entry name" value="HD-domain/PDEase-like"/>
    <property type="match status" value="1"/>
</dbReference>
<dbReference type="RefSeq" id="WP_042534868.1">
    <property type="nucleotide sequence ID" value="NZ_CDGG01000001.1"/>
</dbReference>
<dbReference type="EMBL" id="CDGG01000001">
    <property type="protein sequence ID" value="CEI84211.1"/>
    <property type="molecule type" value="Genomic_DNA"/>
</dbReference>
<evidence type="ECO:0000256" key="5">
    <source>
        <dbReference type="ARBA" id="ARBA00023004"/>
    </source>
</evidence>
<keyword evidence="9" id="KW-1185">Reference proteome</keyword>
<dbReference type="STRING" id="545501.BN997_04154"/>
<evidence type="ECO:0000256" key="6">
    <source>
        <dbReference type="ARBA" id="ARBA00049417"/>
    </source>
</evidence>
<evidence type="ECO:0000256" key="2">
    <source>
        <dbReference type="ARBA" id="ARBA00022723"/>
    </source>
</evidence>
<dbReference type="Pfam" id="PF01966">
    <property type="entry name" value="HD"/>
    <property type="match status" value="1"/>
</dbReference>
<evidence type="ECO:0000313" key="9">
    <source>
        <dbReference type="Proteomes" id="UP000040453"/>
    </source>
</evidence>
<gene>
    <name evidence="8" type="ORF">BN997_04154</name>
</gene>
<evidence type="ECO:0000313" key="8">
    <source>
        <dbReference type="EMBL" id="CEI84211.1"/>
    </source>
</evidence>
<keyword evidence="3" id="KW-0547">Nucleotide-binding</keyword>
<evidence type="ECO:0000256" key="4">
    <source>
        <dbReference type="ARBA" id="ARBA00022801"/>
    </source>
</evidence>
<dbReference type="InterPro" id="IPR003607">
    <property type="entry name" value="HD/PDEase_dom"/>
</dbReference>
<sequence>MNIDNLKADLKERLTKGRYEHTLRVTDTAAELAVNFHESVENATIAALFHDYCKCDSLEEMKQTIKTSSELPDLLLSFHHELWHGPVASVRIEENYAITDQEIKDAIYFHTTGRADMTKLDKIIFIADYIEPFRNFPGVEEVRETAKTDLTKACYQAAKNTVRFLMERDNTVYPDSIHAYNDLNQHIFGGIKK</sequence>
<dbReference type="CDD" id="cd00077">
    <property type="entry name" value="HDc"/>
    <property type="match status" value="1"/>
</dbReference>
<evidence type="ECO:0000256" key="1">
    <source>
        <dbReference type="ARBA" id="ARBA00012506"/>
    </source>
</evidence>
<name>A0A0A1MZQ0_9BACI</name>
<feature type="domain" description="HD/PDEase" evidence="7">
    <location>
        <begin position="14"/>
        <end position="142"/>
    </location>
</feature>
<dbReference type="Proteomes" id="UP000040453">
    <property type="component" value="Unassembled WGS sequence"/>
</dbReference>
<evidence type="ECO:0000256" key="3">
    <source>
        <dbReference type="ARBA" id="ARBA00022741"/>
    </source>
</evidence>
<comment type="catalytic activity">
    <reaction evidence="6">
        <text>P(1),P(4)-bis(5'-adenosyl) tetraphosphate + H2O = 2 ADP + 2 H(+)</text>
        <dbReference type="Rhea" id="RHEA:24252"/>
        <dbReference type="ChEBI" id="CHEBI:15377"/>
        <dbReference type="ChEBI" id="CHEBI:15378"/>
        <dbReference type="ChEBI" id="CHEBI:58141"/>
        <dbReference type="ChEBI" id="CHEBI:456216"/>
        <dbReference type="EC" id="3.6.1.41"/>
    </reaction>
</comment>
<accession>A0A0A1MZQ0</accession>
<dbReference type="GO" id="GO:0008803">
    <property type="term" value="F:bis(5'-nucleosyl)-tetraphosphatase (symmetrical) activity"/>
    <property type="evidence" value="ECO:0007669"/>
    <property type="project" value="UniProtKB-EC"/>
</dbReference>